<dbReference type="GO" id="GO:0046872">
    <property type="term" value="F:metal ion binding"/>
    <property type="evidence" value="ECO:0007669"/>
    <property type="project" value="UniProtKB-KW"/>
</dbReference>
<dbReference type="GO" id="GO:0006046">
    <property type="term" value="P:N-acetylglucosamine catabolic process"/>
    <property type="evidence" value="ECO:0007669"/>
    <property type="project" value="TreeGrafter"/>
</dbReference>
<dbReference type="SUPFAM" id="SSF51556">
    <property type="entry name" value="Metallo-dependent hydrolases"/>
    <property type="match status" value="1"/>
</dbReference>
<dbReference type="InterPro" id="IPR006680">
    <property type="entry name" value="Amidohydro-rel"/>
</dbReference>
<evidence type="ECO:0000313" key="9">
    <source>
        <dbReference type="EMBL" id="KMW24026.1"/>
    </source>
</evidence>
<dbReference type="CDD" id="cd00854">
    <property type="entry name" value="NagA"/>
    <property type="match status" value="1"/>
</dbReference>
<comment type="caution">
    <text evidence="9">The sequence shown here is derived from an EMBL/GenBank/DDBJ whole genome shotgun (WGS) entry which is preliminary data.</text>
</comment>
<gene>
    <name evidence="9" type="ORF">HMPREF9470_00791</name>
</gene>
<dbReference type="AlphaFoldDB" id="A0A0J9CI46"/>
<evidence type="ECO:0000256" key="3">
    <source>
        <dbReference type="ARBA" id="ARBA00022801"/>
    </source>
</evidence>
<keyword evidence="2 7" id="KW-0479">Metal-binding</keyword>
<dbReference type="SUPFAM" id="SSF51338">
    <property type="entry name" value="Composite domain of metallo-dependent hydrolases"/>
    <property type="match status" value="1"/>
</dbReference>
<accession>A0A0J9CI46</accession>
<dbReference type="NCBIfam" id="TIGR00221">
    <property type="entry name" value="nagA"/>
    <property type="match status" value="1"/>
</dbReference>
<dbReference type="PATRIC" id="fig|742734.4.peg.840"/>
<comment type="similarity">
    <text evidence="1 5">Belongs to the metallo-dependent hydrolases superfamily. NagA family.</text>
</comment>
<dbReference type="Proteomes" id="UP000037392">
    <property type="component" value="Unassembled WGS sequence"/>
</dbReference>
<protein>
    <submittedName>
        <fullName evidence="9">N-acetylglucosamine-6-phosphate deacetylase</fullName>
    </submittedName>
</protein>
<feature type="domain" description="Amidohydrolase-related" evidence="8">
    <location>
        <begin position="51"/>
        <end position="389"/>
    </location>
</feature>
<dbReference type="PIRSF" id="PIRSF038994">
    <property type="entry name" value="NagA"/>
    <property type="match status" value="1"/>
</dbReference>
<feature type="binding site" evidence="7">
    <location>
        <position position="130"/>
    </location>
    <ligand>
        <name>Zn(2+)</name>
        <dbReference type="ChEBI" id="CHEBI:29105"/>
    </ligand>
</feature>
<evidence type="ECO:0000256" key="4">
    <source>
        <dbReference type="ARBA" id="ARBA00023277"/>
    </source>
</evidence>
<keyword evidence="4 5" id="KW-0119">Carbohydrate metabolism</keyword>
<dbReference type="GO" id="GO:0008448">
    <property type="term" value="F:N-acetylglucosamine-6-phosphate deacetylase activity"/>
    <property type="evidence" value="ECO:0007669"/>
    <property type="project" value="InterPro"/>
</dbReference>
<evidence type="ECO:0000259" key="8">
    <source>
        <dbReference type="Pfam" id="PF01979"/>
    </source>
</evidence>
<reference evidence="9 10" key="1">
    <citation type="submission" date="2011-04" db="EMBL/GenBank/DDBJ databases">
        <title>The Genome Sequence of Clostridium citroniae WAL-19142.</title>
        <authorList>
            <consortium name="The Broad Institute Genome Sequencing Platform"/>
            <person name="Earl A."/>
            <person name="Ward D."/>
            <person name="Feldgarden M."/>
            <person name="Gevers D."/>
            <person name="Warren Y.A."/>
            <person name="Tyrrell K.L."/>
            <person name="Citron D.M."/>
            <person name="Goldstein E.J."/>
            <person name="Daigneault M."/>
            <person name="Allen-Vercoe E."/>
            <person name="Young S.K."/>
            <person name="Zeng Q."/>
            <person name="Gargeya S."/>
            <person name="Fitzgerald M."/>
            <person name="Haas B."/>
            <person name="Abouelleil A."/>
            <person name="Alvarado L."/>
            <person name="Arachchi H.M."/>
            <person name="Berlin A."/>
            <person name="Brown A."/>
            <person name="Chapman S.B."/>
            <person name="Chen Z."/>
            <person name="Dunbar C."/>
            <person name="Freedman E."/>
            <person name="Gearin G."/>
            <person name="Gellesch M."/>
            <person name="Goldberg J."/>
            <person name="Griggs A."/>
            <person name="Gujja S."/>
            <person name="Heilman E.R."/>
            <person name="Heiman D."/>
            <person name="Howarth C."/>
            <person name="Larson L."/>
            <person name="Lui A."/>
            <person name="MacDonald P.J."/>
            <person name="Mehta T."/>
            <person name="Montmayeur A."/>
            <person name="Murphy C."/>
            <person name="Neiman D."/>
            <person name="Pearson M."/>
            <person name="Priest M."/>
            <person name="Roberts A."/>
            <person name="Saif S."/>
            <person name="Shea T."/>
            <person name="Shenoy N."/>
            <person name="Sisk P."/>
            <person name="Stolte C."/>
            <person name="Sykes S."/>
            <person name="White J."/>
            <person name="Yandava C."/>
            <person name="Wortman J."/>
            <person name="Nusbaum C."/>
            <person name="Birren B."/>
        </authorList>
    </citation>
    <scope>NUCLEOTIDE SEQUENCE [LARGE SCALE GENOMIC DNA]</scope>
    <source>
        <strain evidence="9 10">WAL-19142</strain>
    </source>
</reference>
<dbReference type="EMBL" id="ADLK01000002">
    <property type="protein sequence ID" value="KMW24026.1"/>
    <property type="molecule type" value="Genomic_DNA"/>
</dbReference>
<feature type="active site" description="Proton donor/acceptor" evidence="6">
    <location>
        <position position="279"/>
    </location>
</feature>
<evidence type="ECO:0000256" key="2">
    <source>
        <dbReference type="ARBA" id="ARBA00022723"/>
    </source>
</evidence>
<feature type="binding site" evidence="7">
    <location>
        <position position="196"/>
    </location>
    <ligand>
        <name>Zn(2+)</name>
        <dbReference type="ChEBI" id="CHEBI:29105"/>
    </ligand>
</feature>
<feature type="binding site" evidence="7">
    <location>
        <position position="217"/>
    </location>
    <ligand>
        <name>Zn(2+)</name>
        <dbReference type="ChEBI" id="CHEBI:29105"/>
    </ligand>
</feature>
<dbReference type="InterPro" id="IPR003764">
    <property type="entry name" value="GlcNAc_6-P_deAcase"/>
</dbReference>
<dbReference type="OrthoDB" id="9776488at2"/>
<dbReference type="Gene3D" id="2.30.40.10">
    <property type="entry name" value="Urease, subunit C, domain 1"/>
    <property type="match status" value="1"/>
</dbReference>
<dbReference type="PANTHER" id="PTHR11113:SF14">
    <property type="entry name" value="N-ACETYLGLUCOSAMINE-6-PHOSPHATE DEACETYLASE"/>
    <property type="match status" value="1"/>
</dbReference>
<evidence type="ECO:0000256" key="1">
    <source>
        <dbReference type="ARBA" id="ARBA00010716"/>
    </source>
</evidence>
<dbReference type="InterPro" id="IPR032466">
    <property type="entry name" value="Metal_Hydrolase"/>
</dbReference>
<keyword evidence="3 5" id="KW-0378">Hydrolase</keyword>
<evidence type="ECO:0000256" key="7">
    <source>
        <dbReference type="PIRSR" id="PIRSR038994-3"/>
    </source>
</evidence>
<evidence type="ECO:0000313" key="10">
    <source>
        <dbReference type="Proteomes" id="UP000037392"/>
    </source>
</evidence>
<dbReference type="InterPro" id="IPR011059">
    <property type="entry name" value="Metal-dep_hydrolase_composite"/>
</dbReference>
<proteinExistence type="inferred from homology"/>
<evidence type="ECO:0000256" key="6">
    <source>
        <dbReference type="PIRSR" id="PIRSR038994-1"/>
    </source>
</evidence>
<evidence type="ECO:0000256" key="5">
    <source>
        <dbReference type="PIRNR" id="PIRNR038994"/>
    </source>
</evidence>
<organism evidence="9 10">
    <name type="scientific">[Clostridium] citroniae WAL-19142</name>
    <dbReference type="NCBI Taxonomy" id="742734"/>
    <lineage>
        <taxon>Bacteria</taxon>
        <taxon>Bacillati</taxon>
        <taxon>Bacillota</taxon>
        <taxon>Clostridia</taxon>
        <taxon>Lachnospirales</taxon>
        <taxon>Lachnospiraceae</taxon>
        <taxon>Enterocloster</taxon>
    </lineage>
</organism>
<sequence>MSVHFVNAALIYPDRIEQGFVTVEGHKIQAAGTGFPQVNRGDQVFDLRGKYLSPGFVEIHSHGAGGCDFMDGTAEAVITAARTHLQHGTTTLFPTTLAARREEIFNSIDGLRSARRIMTDGPELPGLHMEGPYLNPKQKGAIDERYIRNPQREEYEEFIFYGEGAISRWTLAPELPGAMEFARCLIDHGIVPSMGHTDAEYSQVLEAYHNGISHVTHLYSAMSGMVRKGGFRYPGLIESAFCIDDLTVEVIADGCHLPVEILEMVYRIKGPGKMALTCDSMRCAGQNVKESVLGSLKNGQRVIIEDDVAKMPDRMAFAGSIATDDRLVRVMYRQARVPLWDCVRMMSLTPAAIMGIGDQVGSIMPGKTANLICFDEDIRISAAMVRGNVVYGSFESGK</sequence>
<dbReference type="PANTHER" id="PTHR11113">
    <property type="entry name" value="N-ACETYLGLUCOSAMINE-6-PHOSPHATE DEACETYLASE"/>
    <property type="match status" value="1"/>
</dbReference>
<dbReference type="RefSeq" id="WP_048929220.1">
    <property type="nucleotide sequence ID" value="NZ_KQ235875.1"/>
</dbReference>
<name>A0A0J9CI46_9FIRM</name>
<dbReference type="Pfam" id="PF01979">
    <property type="entry name" value="Amidohydro_1"/>
    <property type="match status" value="1"/>
</dbReference>
<dbReference type="GeneID" id="93166532"/>
<dbReference type="Gene3D" id="3.20.20.140">
    <property type="entry name" value="Metal-dependent hydrolases"/>
    <property type="match status" value="1"/>
</dbReference>
<comment type="cofactor">
    <cofactor evidence="7">
        <name>a divalent metal cation</name>
        <dbReference type="ChEBI" id="CHEBI:60240"/>
    </cofactor>
    <text evidence="7">Binds 1 divalent metal cation per subunit.</text>
</comment>